<dbReference type="Gene3D" id="3.30.1490.100">
    <property type="entry name" value="DNA polymerase, Y-family, little finger domain"/>
    <property type="match status" value="1"/>
</dbReference>
<dbReference type="FunFam" id="1.10.150.20:FF:000014">
    <property type="entry name" value="Polymerase (DNA directed), eta"/>
    <property type="match status" value="1"/>
</dbReference>
<reference evidence="8" key="1">
    <citation type="submission" date="2022-12" db="EMBL/GenBank/DDBJ databases">
        <title>Draft genome assemblies for two species of Escallonia (Escalloniales).</title>
        <authorList>
            <person name="Chanderbali A."/>
            <person name="Dervinis C."/>
            <person name="Anghel I."/>
            <person name="Soltis D."/>
            <person name="Soltis P."/>
            <person name="Zapata F."/>
        </authorList>
    </citation>
    <scope>NUCLEOTIDE SEQUENCE</scope>
    <source>
        <strain evidence="8">UCBG92.1500</strain>
        <tissue evidence="8">Leaf</tissue>
    </source>
</reference>
<dbReference type="Gene3D" id="1.10.150.20">
    <property type="entry name" value="5' to 3' exonuclease, C-terminal subdomain"/>
    <property type="match status" value="1"/>
</dbReference>
<accession>A0AA88R0W2</accession>
<gene>
    <name evidence="8" type="ORF">RJ640_019371</name>
</gene>
<evidence type="ECO:0000256" key="6">
    <source>
        <dbReference type="ARBA" id="ARBA00023242"/>
    </source>
</evidence>
<keyword evidence="9" id="KW-1185">Reference proteome</keyword>
<evidence type="ECO:0000256" key="3">
    <source>
        <dbReference type="ARBA" id="ARBA00022723"/>
    </source>
</evidence>
<dbReference type="PIRSF" id="PIRSF036603">
    <property type="entry name" value="DPol_eta"/>
    <property type="match status" value="1"/>
</dbReference>
<dbReference type="GO" id="GO:0003684">
    <property type="term" value="F:damaged DNA binding"/>
    <property type="evidence" value="ECO:0007669"/>
    <property type="project" value="InterPro"/>
</dbReference>
<feature type="non-terminal residue" evidence="8">
    <location>
        <position position="1"/>
    </location>
</feature>
<dbReference type="SUPFAM" id="SSF56672">
    <property type="entry name" value="DNA/RNA polymerases"/>
    <property type="match status" value="1"/>
</dbReference>
<dbReference type="PANTHER" id="PTHR45873">
    <property type="entry name" value="DNA POLYMERASE ETA"/>
    <property type="match status" value="1"/>
</dbReference>
<name>A0AA88R0W2_9ASTE</name>
<dbReference type="Pfam" id="PF00817">
    <property type="entry name" value="IMS"/>
    <property type="match status" value="1"/>
</dbReference>
<dbReference type="GO" id="GO:0046872">
    <property type="term" value="F:metal ion binding"/>
    <property type="evidence" value="ECO:0007669"/>
    <property type="project" value="UniProtKB-KW"/>
</dbReference>
<keyword evidence="2" id="KW-0808">Transferase</keyword>
<dbReference type="InterPro" id="IPR036775">
    <property type="entry name" value="DNA_pol_Y-fam_lit_finger_sf"/>
</dbReference>
<feature type="domain" description="UmuC" evidence="7">
    <location>
        <begin position="34"/>
        <end position="94"/>
    </location>
</feature>
<dbReference type="InterPro" id="IPR043128">
    <property type="entry name" value="Rev_trsase/Diguanyl_cyclase"/>
</dbReference>
<dbReference type="PROSITE" id="PS50173">
    <property type="entry name" value="UMUC"/>
    <property type="match status" value="1"/>
</dbReference>
<evidence type="ECO:0000256" key="2">
    <source>
        <dbReference type="ARBA" id="ARBA00022679"/>
    </source>
</evidence>
<dbReference type="InterPro" id="IPR001126">
    <property type="entry name" value="UmuC"/>
</dbReference>
<dbReference type="GO" id="GO:0005657">
    <property type="term" value="C:replication fork"/>
    <property type="evidence" value="ECO:0007669"/>
    <property type="project" value="TreeGrafter"/>
</dbReference>
<keyword evidence="5" id="KW-0234">DNA repair</keyword>
<dbReference type="Gene3D" id="6.10.250.1630">
    <property type="match status" value="1"/>
</dbReference>
<keyword evidence="6" id="KW-0539">Nucleus</keyword>
<evidence type="ECO:0000256" key="4">
    <source>
        <dbReference type="ARBA" id="ARBA00022763"/>
    </source>
</evidence>
<dbReference type="Gene3D" id="3.30.70.270">
    <property type="match status" value="1"/>
</dbReference>
<evidence type="ECO:0000313" key="9">
    <source>
        <dbReference type="Proteomes" id="UP001187471"/>
    </source>
</evidence>
<dbReference type="EMBL" id="JAVXUO010002021">
    <property type="protein sequence ID" value="KAK2976958.1"/>
    <property type="molecule type" value="Genomic_DNA"/>
</dbReference>
<comment type="subcellular location">
    <subcellularLocation>
        <location evidence="1">Nucleus</location>
    </subcellularLocation>
</comment>
<dbReference type="SUPFAM" id="SSF100879">
    <property type="entry name" value="Lesion bypass DNA polymerase (Y-family), little finger domain"/>
    <property type="match status" value="1"/>
</dbReference>
<evidence type="ECO:0000313" key="8">
    <source>
        <dbReference type="EMBL" id="KAK2976958.1"/>
    </source>
</evidence>
<organism evidence="8 9">
    <name type="scientific">Escallonia rubra</name>
    <dbReference type="NCBI Taxonomy" id="112253"/>
    <lineage>
        <taxon>Eukaryota</taxon>
        <taxon>Viridiplantae</taxon>
        <taxon>Streptophyta</taxon>
        <taxon>Embryophyta</taxon>
        <taxon>Tracheophyta</taxon>
        <taxon>Spermatophyta</taxon>
        <taxon>Magnoliopsida</taxon>
        <taxon>eudicotyledons</taxon>
        <taxon>Gunneridae</taxon>
        <taxon>Pentapetalae</taxon>
        <taxon>asterids</taxon>
        <taxon>campanulids</taxon>
        <taxon>Escalloniales</taxon>
        <taxon>Escalloniaceae</taxon>
        <taxon>Escallonia</taxon>
    </lineage>
</organism>
<dbReference type="PANTHER" id="PTHR45873:SF1">
    <property type="entry name" value="DNA POLYMERASE ETA"/>
    <property type="match status" value="1"/>
</dbReference>
<dbReference type="GO" id="GO:0003887">
    <property type="term" value="F:DNA-directed DNA polymerase activity"/>
    <property type="evidence" value="ECO:0007669"/>
    <property type="project" value="TreeGrafter"/>
</dbReference>
<evidence type="ECO:0000256" key="1">
    <source>
        <dbReference type="ARBA" id="ARBA00004123"/>
    </source>
</evidence>
<proteinExistence type="predicted"/>
<evidence type="ECO:0000256" key="5">
    <source>
        <dbReference type="ARBA" id="ARBA00023204"/>
    </source>
</evidence>
<dbReference type="AlphaFoldDB" id="A0AA88R0W2"/>
<sequence length="576" mass="63139">DAGDVKEKVREWLHSSDADHRDKLLACGAHIVAELRLQVLKETEFSCSAGIAHNKMLAKLASGMNKPAQQTVVPFSSVMGLLQPLPIKKMKQLGGKLGTSLQIDLGANTVGDLLQFSEAKLQDHYGLNTGTWLWNIARGINGDEVEGRLLPKSHGSGKTFPGPRALKTIASSNDSDSHKKFPSKSCPLRYGTVKIQEDALNLFLAGLREYLGPYIKTRADQCNGWGITGLSVSARSESYSGSLPTETLRGCSREETMNTYAMHSLDQLEDARTMSNDEERCLLMTSTYREDPTCSPLKQQLPDGFTGEALPSSFSGDHLGTESSLILKQNELRSEISGEGTKLKHAMDGVKSQEQKKKTLKEKWLGLVVTFGSNRYMVVAGTNSRDSELQAVGTSSILRFFQGQASCSSPRQGRVNTAQEIKASQSLGSQTVGSSSPERIKAEFPLELLLTERKTLKGVPNLRQEERTTNAWSYKIDEIDPSVVNELPPEIQKEVQAWLRPHKRANTLKRVLLPLTTSHGLLLGILTSCLMLVKRREGDFSTFIQQAGMGAAGFEGNCFTARNSVLLELGLGWTTP</sequence>
<dbReference type="GO" id="GO:0035861">
    <property type="term" value="C:site of double-strand break"/>
    <property type="evidence" value="ECO:0007669"/>
    <property type="project" value="TreeGrafter"/>
</dbReference>
<dbReference type="InterPro" id="IPR052230">
    <property type="entry name" value="DNA_polymerase_eta"/>
</dbReference>
<evidence type="ECO:0000259" key="7">
    <source>
        <dbReference type="PROSITE" id="PS50173"/>
    </source>
</evidence>
<dbReference type="GO" id="GO:0042276">
    <property type="term" value="P:error-prone translesion synthesis"/>
    <property type="evidence" value="ECO:0007669"/>
    <property type="project" value="TreeGrafter"/>
</dbReference>
<dbReference type="Pfam" id="PF21704">
    <property type="entry name" value="POLH-Rev1_HhH"/>
    <property type="match status" value="1"/>
</dbReference>
<dbReference type="GO" id="GO:0006281">
    <property type="term" value="P:DNA repair"/>
    <property type="evidence" value="ECO:0007669"/>
    <property type="project" value="UniProtKB-KW"/>
</dbReference>
<dbReference type="Proteomes" id="UP001187471">
    <property type="component" value="Unassembled WGS sequence"/>
</dbReference>
<comment type="caution">
    <text evidence="8">The sequence shown here is derived from an EMBL/GenBank/DDBJ whole genome shotgun (WGS) entry which is preliminary data.</text>
</comment>
<dbReference type="GO" id="GO:0009314">
    <property type="term" value="P:response to radiation"/>
    <property type="evidence" value="ECO:0007669"/>
    <property type="project" value="TreeGrafter"/>
</dbReference>
<keyword evidence="4" id="KW-0227">DNA damage</keyword>
<dbReference type="GO" id="GO:0005634">
    <property type="term" value="C:nucleus"/>
    <property type="evidence" value="ECO:0007669"/>
    <property type="project" value="UniProtKB-SubCell"/>
</dbReference>
<protein>
    <recommendedName>
        <fullName evidence="7">UmuC domain-containing protein</fullName>
    </recommendedName>
</protein>
<keyword evidence="3" id="KW-0479">Metal-binding</keyword>
<dbReference type="InterPro" id="IPR043502">
    <property type="entry name" value="DNA/RNA_pol_sf"/>
</dbReference>